<protein>
    <recommendedName>
        <fullName evidence="4">Nicastrin</fullName>
    </recommendedName>
</protein>
<comment type="caution">
    <text evidence="2">The sequence shown here is derived from an EMBL/GenBank/DDBJ whole genome shotgun (WGS) entry which is preliminary data.</text>
</comment>
<accession>A0ABC8UUV0</accession>
<keyword evidence="3" id="KW-1185">Reference proteome</keyword>
<dbReference type="PANTHER" id="PTHR21092:SF0">
    <property type="entry name" value="NICASTRIN"/>
    <property type="match status" value="1"/>
</dbReference>
<dbReference type="PANTHER" id="PTHR21092">
    <property type="entry name" value="NICASTRIN"/>
    <property type="match status" value="1"/>
</dbReference>
<organism evidence="2 3">
    <name type="scientific">Ilex paraguariensis</name>
    <name type="common">yerba mate</name>
    <dbReference type="NCBI Taxonomy" id="185542"/>
    <lineage>
        <taxon>Eukaryota</taxon>
        <taxon>Viridiplantae</taxon>
        <taxon>Streptophyta</taxon>
        <taxon>Embryophyta</taxon>
        <taxon>Tracheophyta</taxon>
        <taxon>Spermatophyta</taxon>
        <taxon>Magnoliopsida</taxon>
        <taxon>eudicotyledons</taxon>
        <taxon>Gunneridae</taxon>
        <taxon>Pentapetalae</taxon>
        <taxon>asterids</taxon>
        <taxon>campanulids</taxon>
        <taxon>Aquifoliales</taxon>
        <taxon>Aquifoliaceae</taxon>
        <taxon>Ilex</taxon>
    </lineage>
</organism>
<sequence length="577" mass="62816">MTSSLSKRLSAFSVQYWKKLVEGRLARTGLEWCQKNGSVILSASIRDNMWIGSRFMVLEETSNDIFICAMNRGFSGKKTGNDSEGFPLGSFEEGKDISSSVGGKGSFIRALVLLKINSHDNENNRVLGALSTRAIAHLTGLSFCVCLSTCFVILCMPWLPAKMEISQSEVVEIGSVGKGFDQGVKTLFAHTTGVRHYLFLEPSKMFLCINGMWMHVPISYSCQLYLSNWSPVHLSTTVAVTSLEKTMNLECGGARGFPGRRGVEALLGLSATNETLSALHRAQDSLETGGIKISNASASNPGIPPSSLMSFLRKNSQTSGIVLEDFDTAFINKFYHSHLDDLSNINSSAIVAAASLVARTLYILASDKKNLSASALSAINVNASLVDELLGCLLSCELGLSCELVKDYISPANTCPSNYVGVIVGEPTSTPYTGYVSDVSRFVWNFLAEKTSIPSKNASSSCPQACNNNGELCIKVETDGKGVCVISSTRYVPAYSTRLKFESETWNLLPRNSSEPMDLEDPVWTESNWEMIRLRVYTVQGAAYDHLILLLGIAVTIFAYVLIVVTRAFITKALKLD</sequence>
<reference evidence="2 3" key="1">
    <citation type="submission" date="2024-02" db="EMBL/GenBank/DDBJ databases">
        <authorList>
            <person name="Vignale AGUSTIN F."/>
            <person name="Sosa J E."/>
            <person name="Modenutti C."/>
        </authorList>
    </citation>
    <scope>NUCLEOTIDE SEQUENCE [LARGE SCALE GENOMIC DNA]</scope>
</reference>
<dbReference type="AlphaFoldDB" id="A0ABC8UUV0"/>
<gene>
    <name evidence="2" type="ORF">ILEXP_LOCUS55188</name>
</gene>
<dbReference type="Pfam" id="PF05450">
    <property type="entry name" value="Nicastrin"/>
    <property type="match status" value="1"/>
</dbReference>
<evidence type="ECO:0000256" key="1">
    <source>
        <dbReference type="SAM" id="Phobius"/>
    </source>
</evidence>
<keyword evidence="1" id="KW-0472">Membrane</keyword>
<name>A0ABC8UUV0_9AQUA</name>
<dbReference type="InterPro" id="IPR008710">
    <property type="entry name" value="Nicastrin"/>
</dbReference>
<dbReference type="Gene3D" id="3.40.630.10">
    <property type="entry name" value="Zn peptidases"/>
    <property type="match status" value="1"/>
</dbReference>
<dbReference type="EMBL" id="CAUOFW020009099">
    <property type="protein sequence ID" value="CAK9184841.1"/>
    <property type="molecule type" value="Genomic_DNA"/>
</dbReference>
<evidence type="ECO:0008006" key="4">
    <source>
        <dbReference type="Google" id="ProtNLM"/>
    </source>
</evidence>
<proteinExistence type="predicted"/>
<feature type="transmembrane region" description="Helical" evidence="1">
    <location>
        <begin position="547"/>
        <end position="570"/>
    </location>
</feature>
<keyword evidence="1" id="KW-1133">Transmembrane helix</keyword>
<evidence type="ECO:0000313" key="3">
    <source>
        <dbReference type="Proteomes" id="UP001642360"/>
    </source>
</evidence>
<keyword evidence="1" id="KW-0812">Transmembrane</keyword>
<dbReference type="Proteomes" id="UP001642360">
    <property type="component" value="Unassembled WGS sequence"/>
</dbReference>
<evidence type="ECO:0000313" key="2">
    <source>
        <dbReference type="EMBL" id="CAK9184841.1"/>
    </source>
</evidence>